<proteinExistence type="predicted"/>
<dbReference type="EMBL" id="JBHTBJ010000007">
    <property type="protein sequence ID" value="MFC7274927.1"/>
    <property type="molecule type" value="Genomic_DNA"/>
</dbReference>
<keyword evidence="2" id="KW-1185">Reference proteome</keyword>
<dbReference type="RefSeq" id="WP_378967454.1">
    <property type="nucleotide sequence ID" value="NZ_JBHTBJ010000007.1"/>
</dbReference>
<gene>
    <name evidence="1" type="ORF">ACFQS1_13100</name>
</gene>
<comment type="caution">
    <text evidence="1">The sequence shown here is derived from an EMBL/GenBank/DDBJ whole genome shotgun (WGS) entry which is preliminary data.</text>
</comment>
<evidence type="ECO:0000313" key="1">
    <source>
        <dbReference type="EMBL" id="MFC7274927.1"/>
    </source>
</evidence>
<organism evidence="1 2">
    <name type="scientific">Paractinoplanes rhizophilus</name>
    <dbReference type="NCBI Taxonomy" id="1416877"/>
    <lineage>
        <taxon>Bacteria</taxon>
        <taxon>Bacillati</taxon>
        <taxon>Actinomycetota</taxon>
        <taxon>Actinomycetes</taxon>
        <taxon>Micromonosporales</taxon>
        <taxon>Micromonosporaceae</taxon>
        <taxon>Paractinoplanes</taxon>
    </lineage>
</organism>
<protein>
    <submittedName>
        <fullName evidence="1">Uncharacterized protein</fullName>
    </submittedName>
</protein>
<reference evidence="2" key="1">
    <citation type="journal article" date="2019" name="Int. J. Syst. Evol. Microbiol.">
        <title>The Global Catalogue of Microorganisms (GCM) 10K type strain sequencing project: providing services to taxonomists for standard genome sequencing and annotation.</title>
        <authorList>
            <consortium name="The Broad Institute Genomics Platform"/>
            <consortium name="The Broad Institute Genome Sequencing Center for Infectious Disease"/>
            <person name="Wu L."/>
            <person name="Ma J."/>
        </authorList>
    </citation>
    <scope>NUCLEOTIDE SEQUENCE [LARGE SCALE GENOMIC DNA]</scope>
    <source>
        <strain evidence="2">XZYJT-10</strain>
    </source>
</reference>
<dbReference type="Proteomes" id="UP001596548">
    <property type="component" value="Unassembled WGS sequence"/>
</dbReference>
<evidence type="ECO:0000313" key="2">
    <source>
        <dbReference type="Proteomes" id="UP001596548"/>
    </source>
</evidence>
<name>A0ABW2HPA7_9ACTN</name>
<accession>A0ABW2HPA7</accession>
<sequence>MAAGNGVYVGGLYIGAAIENTPFRARMQAAKAAGAPVPDIPTVDPKHLAGLLWTMHHKAAQPEATYP</sequence>